<sequence>MTLNKTPFLLLLFTLSQLALSQNNTSSTYSRYGIGLLNSKADASTAGMGYAGIALPSEVYLNKLNPASYSAMDSVKFLFNLQGNIAFSNYQTSSDEQNNTNANIESLGFGFKAGKNWGMGFSLSPYSSIGYNINGEKYILGTTDKYPVNYYGEGGISQLSWYNGFSIGKRLSLGINASYLWGSTDVIEVSYYPSIIGETIYNERNYHVSSLLFEYGFQYHQPIGLSTLSIGGIINMSTELDTYYKQRIYNDITSDLSTTETDVNNLFIPLSYQGGLALQTAKGLTVAADYRYGDWSNSKLLISGGEARNTHGGSFGIQYAAQRHHRSVFKRMHYRIGTFYNQQYLTVQGKDIDERGITAGFTIPMRDGSRINLGYEYKETGTTDAGLVKETYNTIKLGITFNENWFQKRKFN</sequence>
<feature type="signal peptide" evidence="1">
    <location>
        <begin position="1"/>
        <end position="21"/>
    </location>
</feature>
<gene>
    <name evidence="2" type="ORF">JIV24_03140</name>
</gene>
<accession>A0ABS1HF73</accession>
<protein>
    <recommendedName>
        <fullName evidence="4">Long-chain fatty acid transport protein</fullName>
    </recommendedName>
</protein>
<proteinExistence type="predicted"/>
<evidence type="ECO:0000313" key="3">
    <source>
        <dbReference type="Proteomes" id="UP000605676"/>
    </source>
</evidence>
<keyword evidence="1" id="KW-0732">Signal</keyword>
<dbReference type="Gene3D" id="2.40.160.60">
    <property type="entry name" value="Outer membrane protein transport protein (OMPP1/FadL/TodX)"/>
    <property type="match status" value="1"/>
</dbReference>
<evidence type="ECO:0000256" key="1">
    <source>
        <dbReference type="SAM" id="SignalP"/>
    </source>
</evidence>
<dbReference type="SUPFAM" id="SSF56935">
    <property type="entry name" value="Porins"/>
    <property type="match status" value="1"/>
</dbReference>
<keyword evidence="3" id="KW-1185">Reference proteome</keyword>
<dbReference type="RefSeq" id="WP_200463552.1">
    <property type="nucleotide sequence ID" value="NZ_JAENRR010000005.1"/>
</dbReference>
<evidence type="ECO:0008006" key="4">
    <source>
        <dbReference type="Google" id="ProtNLM"/>
    </source>
</evidence>
<evidence type="ECO:0000313" key="2">
    <source>
        <dbReference type="EMBL" id="MBK3516321.1"/>
    </source>
</evidence>
<dbReference type="Proteomes" id="UP000605676">
    <property type="component" value="Unassembled WGS sequence"/>
</dbReference>
<name>A0ABS1HF73_9BACT</name>
<dbReference type="EMBL" id="JAENRR010000005">
    <property type="protein sequence ID" value="MBK3516321.1"/>
    <property type="molecule type" value="Genomic_DNA"/>
</dbReference>
<feature type="chain" id="PRO_5045953836" description="Long-chain fatty acid transport protein" evidence="1">
    <location>
        <begin position="22"/>
        <end position="412"/>
    </location>
</feature>
<organism evidence="2 3">
    <name type="scientific">Carboxylicivirga marina</name>
    <dbReference type="NCBI Taxonomy" id="2800988"/>
    <lineage>
        <taxon>Bacteria</taxon>
        <taxon>Pseudomonadati</taxon>
        <taxon>Bacteroidota</taxon>
        <taxon>Bacteroidia</taxon>
        <taxon>Marinilabiliales</taxon>
        <taxon>Marinilabiliaceae</taxon>
        <taxon>Carboxylicivirga</taxon>
    </lineage>
</organism>
<reference evidence="2 3" key="1">
    <citation type="submission" date="2021-01" db="EMBL/GenBank/DDBJ databases">
        <title>Carboxyliciviraga sp.nov., isolated from coastal sediments.</title>
        <authorList>
            <person name="Lu D."/>
            <person name="Zhang T."/>
        </authorList>
    </citation>
    <scope>NUCLEOTIDE SEQUENCE [LARGE SCALE GENOMIC DNA]</scope>
    <source>
        <strain evidence="2 3">N1Y132</strain>
    </source>
</reference>
<comment type="caution">
    <text evidence="2">The sequence shown here is derived from an EMBL/GenBank/DDBJ whole genome shotgun (WGS) entry which is preliminary data.</text>
</comment>